<dbReference type="Proteomes" id="UP000275846">
    <property type="component" value="Unassembled WGS sequence"/>
</dbReference>
<gene>
    <name evidence="1" type="ORF">SSLN_LOCUS15880</name>
</gene>
<dbReference type="WBParaSite" id="SSLN_0001648301-mRNA-1">
    <property type="protein sequence ID" value="SSLN_0001648301-mRNA-1"/>
    <property type="gene ID" value="SSLN_0001648301"/>
</dbReference>
<evidence type="ECO:0000313" key="2">
    <source>
        <dbReference type="Proteomes" id="UP000275846"/>
    </source>
</evidence>
<protein>
    <submittedName>
        <fullName evidence="1 3">Uncharacterized protein</fullName>
    </submittedName>
</protein>
<dbReference type="AlphaFoldDB" id="A0A183THD2"/>
<dbReference type="EMBL" id="UYSU01040406">
    <property type="protein sequence ID" value="VDM02266.1"/>
    <property type="molecule type" value="Genomic_DNA"/>
</dbReference>
<dbReference type="OrthoDB" id="10607731at2759"/>
<keyword evidence="2" id="KW-1185">Reference proteome</keyword>
<name>A0A183THD2_SCHSO</name>
<reference evidence="3" key="1">
    <citation type="submission" date="2016-06" db="UniProtKB">
        <authorList>
            <consortium name="WormBaseParasite"/>
        </authorList>
    </citation>
    <scope>IDENTIFICATION</scope>
</reference>
<organism evidence="3">
    <name type="scientific">Schistocephalus solidus</name>
    <name type="common">Tapeworm</name>
    <dbReference type="NCBI Taxonomy" id="70667"/>
    <lineage>
        <taxon>Eukaryota</taxon>
        <taxon>Metazoa</taxon>
        <taxon>Spiralia</taxon>
        <taxon>Lophotrochozoa</taxon>
        <taxon>Platyhelminthes</taxon>
        <taxon>Cestoda</taxon>
        <taxon>Eucestoda</taxon>
        <taxon>Diphyllobothriidea</taxon>
        <taxon>Diphyllobothriidae</taxon>
        <taxon>Schistocephalus</taxon>
    </lineage>
</organism>
<reference evidence="1 2" key="2">
    <citation type="submission" date="2018-11" db="EMBL/GenBank/DDBJ databases">
        <authorList>
            <consortium name="Pathogen Informatics"/>
        </authorList>
    </citation>
    <scope>NUCLEOTIDE SEQUENCE [LARGE SCALE GENOMIC DNA]</scope>
    <source>
        <strain evidence="1 2">NST_G2</strain>
    </source>
</reference>
<proteinExistence type="predicted"/>
<accession>A0A183THD2</accession>
<evidence type="ECO:0000313" key="3">
    <source>
        <dbReference type="WBParaSite" id="SSLN_0001648301-mRNA-1"/>
    </source>
</evidence>
<sequence>MAFTSAREMFRRGLLDMIKDATCWRIKFLASSVVCVFEIVASSEAIISTVSLVEPEEVDDSLFPSSCGGWPLALRPSENWLEQPDPSVEGDLLQPEVGVATTLEGDNETEIETPKTKFNALTMRRTQLTLLHRLQLRLNRNPRSR</sequence>
<evidence type="ECO:0000313" key="1">
    <source>
        <dbReference type="EMBL" id="VDM02266.1"/>
    </source>
</evidence>